<dbReference type="Pfam" id="PF11762">
    <property type="entry name" value="Arabinose_Iso_C"/>
    <property type="match status" value="1"/>
</dbReference>
<feature type="binding site" evidence="6">
    <location>
        <position position="447"/>
    </location>
    <ligand>
        <name>Mn(2+)</name>
        <dbReference type="ChEBI" id="CHEBI:29035"/>
    </ligand>
</feature>
<keyword evidence="2 6" id="KW-0054">Arabinose catabolism</keyword>
<feature type="domain" description="L-arabinose isomerase N-terminal" evidence="7">
    <location>
        <begin position="8"/>
        <end position="171"/>
    </location>
</feature>
<feature type="domain" description="L-arabinose isomerase C-terminal" evidence="8">
    <location>
        <begin position="326"/>
        <end position="469"/>
    </location>
</feature>
<proteinExistence type="inferred from homology"/>
<dbReference type="InterPro" id="IPR004216">
    <property type="entry name" value="Fuc/Ara_isomerase_C"/>
</dbReference>
<feature type="domain" description="L-arabinose isomerase central" evidence="9">
    <location>
        <begin position="177"/>
        <end position="323"/>
    </location>
</feature>
<comment type="pathway">
    <text evidence="6">Carbohydrate degradation; L-arabinose degradation via L-ribulose; D-xylulose 5-phosphate from L-arabinose (bacterial route): step 1/3.</text>
</comment>
<dbReference type="Pfam" id="PF24856">
    <property type="entry name" value="AraA_central"/>
    <property type="match status" value="1"/>
</dbReference>
<evidence type="ECO:0000259" key="9">
    <source>
        <dbReference type="Pfam" id="PF24856"/>
    </source>
</evidence>
<evidence type="ECO:0000256" key="5">
    <source>
        <dbReference type="ARBA" id="ARBA00023277"/>
    </source>
</evidence>
<comment type="catalytic activity">
    <reaction evidence="6">
        <text>beta-L-arabinopyranose = L-ribulose</text>
        <dbReference type="Rhea" id="RHEA:14821"/>
        <dbReference type="ChEBI" id="CHEBI:16880"/>
        <dbReference type="ChEBI" id="CHEBI:40886"/>
        <dbReference type="EC" id="5.3.1.4"/>
    </reaction>
</comment>
<evidence type="ECO:0000259" key="7">
    <source>
        <dbReference type="Pfam" id="PF02610"/>
    </source>
</evidence>
<dbReference type="PANTHER" id="PTHR38464:SF1">
    <property type="entry name" value="L-ARABINOSE ISOMERASE"/>
    <property type="match status" value="1"/>
</dbReference>
<dbReference type="PIRSF" id="PIRSF001478">
    <property type="entry name" value="L-ara_isomerase"/>
    <property type="match status" value="1"/>
</dbReference>
<evidence type="ECO:0000256" key="3">
    <source>
        <dbReference type="ARBA" id="ARBA00023211"/>
    </source>
</evidence>
<evidence type="ECO:0000313" key="11">
    <source>
        <dbReference type="Proteomes" id="UP000655830"/>
    </source>
</evidence>
<dbReference type="GO" id="GO:0030145">
    <property type="term" value="F:manganese ion binding"/>
    <property type="evidence" value="ECO:0007669"/>
    <property type="project" value="UniProtKB-UniRule"/>
</dbReference>
<dbReference type="NCBIfam" id="NF002795">
    <property type="entry name" value="PRK02929.1"/>
    <property type="match status" value="1"/>
</dbReference>
<dbReference type="InterPro" id="IPR055390">
    <property type="entry name" value="AraA_central"/>
</dbReference>
<sequence>MVKVSKQKVWFITGSQHLYGEECLRHVAEDAKYIVDTFNQSSYISLDIVWKPTVKTPEEVHTLCMEASRDEDCIGVITWMHTFSPSKMWINGLKILTKPVLHLHTQRNREIPWDTIDMDFMNLNQSAHGDREHGFIYTRMGINRKVVVGYFEDEKVQKRIGKWARVALAASMGHTLKVARFGENMREVAVTEGDKVEAQVKFRWSINGYGVGDLVEEMQKVTEKEIDELMGIYEEHYDFAPDCIAGEKFYESVREQAKMEIALERFLEARGCSAFTNTFEDLHGMKQLPGLATQRLMEKGYGYGGEGDWKVAALTRVMKIIADNRGTSFMEDYTYNMAPEYECVLGAHMLEVCPTIASNKPRIEVHPLSIGDKEDPARLVFNGGEGEAVCASLIDMGGRFRLVIAQVEGIELEKDMPNLPVARTLWKLKPSMEIGATAWILAGGAHHTVFSYEVTCEDLVDWAEMMDIEYVVINEKTDILELKQMLRTNEFIWKFR</sequence>
<comment type="cofactor">
    <cofactor evidence="6">
        <name>Mn(2+)</name>
        <dbReference type="ChEBI" id="CHEBI:29035"/>
    </cofactor>
    <text evidence="6">Binds 1 Mn(2+) ion per subunit.</text>
</comment>
<dbReference type="EC" id="5.3.1.4" evidence="6"/>
<dbReference type="GO" id="GO:0005829">
    <property type="term" value="C:cytosol"/>
    <property type="evidence" value="ECO:0007669"/>
    <property type="project" value="TreeGrafter"/>
</dbReference>
<keyword evidence="4 6" id="KW-0413">Isomerase</keyword>
<reference evidence="10" key="1">
    <citation type="submission" date="2020-08" db="EMBL/GenBank/DDBJ databases">
        <title>Genome public.</title>
        <authorList>
            <person name="Liu C."/>
            <person name="Sun Q."/>
        </authorList>
    </citation>
    <scope>NUCLEOTIDE SEQUENCE</scope>
    <source>
        <strain evidence="10">NSJ-12</strain>
    </source>
</reference>
<dbReference type="AlphaFoldDB" id="A0A926EHF7"/>
<dbReference type="InterPro" id="IPR038583">
    <property type="entry name" value="AraA_N_sf"/>
</dbReference>
<protein>
    <recommendedName>
        <fullName evidence="6">L-arabinose isomerase</fullName>
        <ecNumber evidence="6">5.3.1.4</ecNumber>
    </recommendedName>
</protein>
<keyword evidence="1 6" id="KW-0479">Metal-binding</keyword>
<dbReference type="EMBL" id="JACRSY010000007">
    <property type="protein sequence ID" value="MBC8579025.1"/>
    <property type="molecule type" value="Genomic_DNA"/>
</dbReference>
<name>A0A926EHF7_9FIRM</name>
<gene>
    <name evidence="6 10" type="primary">araA</name>
    <name evidence="10" type="ORF">H8718_05685</name>
</gene>
<organism evidence="10 11">
    <name type="scientific">Zhenhengia yiwuensis</name>
    <dbReference type="NCBI Taxonomy" id="2763666"/>
    <lineage>
        <taxon>Bacteria</taxon>
        <taxon>Bacillati</taxon>
        <taxon>Bacillota</taxon>
        <taxon>Clostridia</taxon>
        <taxon>Lachnospirales</taxon>
        <taxon>Lachnospiraceae</taxon>
        <taxon>Zhenhengia</taxon>
    </lineage>
</organism>
<keyword evidence="11" id="KW-1185">Reference proteome</keyword>
<evidence type="ECO:0000256" key="2">
    <source>
        <dbReference type="ARBA" id="ARBA00022935"/>
    </source>
</evidence>
<accession>A0A926EHF7</accession>
<keyword evidence="5 6" id="KW-0119">Carbohydrate metabolism</keyword>
<dbReference type="PANTHER" id="PTHR38464">
    <property type="entry name" value="L-ARABINOSE ISOMERASE"/>
    <property type="match status" value="1"/>
</dbReference>
<dbReference type="HAMAP" id="MF_00519">
    <property type="entry name" value="Arabinose_Isome"/>
    <property type="match status" value="1"/>
</dbReference>
<feature type="binding site" evidence="6">
    <location>
        <position position="331"/>
    </location>
    <ligand>
        <name>Mn(2+)</name>
        <dbReference type="ChEBI" id="CHEBI:29035"/>
    </ligand>
</feature>
<keyword evidence="3 6" id="KW-0464">Manganese</keyword>
<evidence type="ECO:0000313" key="10">
    <source>
        <dbReference type="EMBL" id="MBC8579025.1"/>
    </source>
</evidence>
<dbReference type="Proteomes" id="UP000655830">
    <property type="component" value="Unassembled WGS sequence"/>
</dbReference>
<dbReference type="InterPro" id="IPR024664">
    <property type="entry name" value="Ara_Isoase_C"/>
</dbReference>
<evidence type="ECO:0000256" key="6">
    <source>
        <dbReference type="HAMAP-Rule" id="MF_00519"/>
    </source>
</evidence>
<dbReference type="InterPro" id="IPR055389">
    <property type="entry name" value="AraA_N"/>
</dbReference>
<comment type="function">
    <text evidence="6">Catalyzes the conversion of L-arabinose to L-ribulose.</text>
</comment>
<dbReference type="InterPro" id="IPR009015">
    <property type="entry name" value="Fucose_isomerase_N/cen_sf"/>
</dbReference>
<evidence type="ECO:0000256" key="4">
    <source>
        <dbReference type="ARBA" id="ARBA00023235"/>
    </source>
</evidence>
<feature type="binding site" evidence="6">
    <location>
        <position position="306"/>
    </location>
    <ligand>
        <name>Mn(2+)</name>
        <dbReference type="ChEBI" id="CHEBI:29035"/>
    </ligand>
</feature>
<comment type="similarity">
    <text evidence="6">Belongs to the arabinose isomerase family.</text>
</comment>
<dbReference type="GO" id="GO:0019569">
    <property type="term" value="P:L-arabinose catabolic process to D-xylulose 5-phosphate"/>
    <property type="evidence" value="ECO:0007669"/>
    <property type="project" value="UniProtKB-UniRule"/>
</dbReference>
<dbReference type="Pfam" id="PF02610">
    <property type="entry name" value="AraA_N"/>
    <property type="match status" value="1"/>
</dbReference>
<evidence type="ECO:0000256" key="1">
    <source>
        <dbReference type="ARBA" id="ARBA00022723"/>
    </source>
</evidence>
<comment type="caution">
    <text evidence="10">The sequence shown here is derived from an EMBL/GenBank/DDBJ whole genome shotgun (WGS) entry which is preliminary data.</text>
</comment>
<dbReference type="SUPFAM" id="SSF53743">
    <property type="entry name" value="FucI/AraA N-terminal and middle domains"/>
    <property type="match status" value="1"/>
</dbReference>
<dbReference type="GO" id="GO:0008733">
    <property type="term" value="F:L-arabinose isomerase activity"/>
    <property type="evidence" value="ECO:0007669"/>
    <property type="project" value="UniProtKB-UniRule"/>
</dbReference>
<evidence type="ECO:0000259" key="8">
    <source>
        <dbReference type="Pfam" id="PF11762"/>
    </source>
</evidence>
<dbReference type="InterPro" id="IPR003762">
    <property type="entry name" value="Lara_isomerase"/>
</dbReference>
<feature type="binding site" evidence="6">
    <location>
        <position position="348"/>
    </location>
    <ligand>
        <name>Mn(2+)</name>
        <dbReference type="ChEBI" id="CHEBI:29035"/>
    </ligand>
</feature>
<dbReference type="SUPFAM" id="SSF50443">
    <property type="entry name" value="FucI/AraA C-terminal domain-like"/>
    <property type="match status" value="1"/>
</dbReference>
<dbReference type="Gene3D" id="3.40.50.10940">
    <property type="match status" value="1"/>
</dbReference>